<dbReference type="PROSITE" id="PS50893">
    <property type="entry name" value="ABC_TRANSPORTER_2"/>
    <property type="match status" value="1"/>
</dbReference>
<dbReference type="GO" id="GO:0016887">
    <property type="term" value="F:ATP hydrolysis activity"/>
    <property type="evidence" value="ECO:0007669"/>
    <property type="project" value="InterPro"/>
</dbReference>
<dbReference type="PANTHER" id="PTHR24220:SF685">
    <property type="entry name" value="ABC TRANSPORTER RELATED"/>
    <property type="match status" value="1"/>
</dbReference>
<dbReference type="GO" id="GO:0005886">
    <property type="term" value="C:plasma membrane"/>
    <property type="evidence" value="ECO:0007669"/>
    <property type="project" value="TreeGrafter"/>
</dbReference>
<dbReference type="Pfam" id="PF00005">
    <property type="entry name" value="ABC_tran"/>
    <property type="match status" value="1"/>
</dbReference>
<evidence type="ECO:0000313" key="6">
    <source>
        <dbReference type="Proteomes" id="UP000219435"/>
    </source>
</evidence>
<dbReference type="GO" id="GO:0098796">
    <property type="term" value="C:membrane protein complex"/>
    <property type="evidence" value="ECO:0007669"/>
    <property type="project" value="UniProtKB-ARBA"/>
</dbReference>
<name>A0A285V6K2_9ACTN</name>
<protein>
    <submittedName>
        <fullName evidence="5">Putative ABC transport system ATP-binding protein</fullName>
    </submittedName>
</protein>
<proteinExistence type="predicted"/>
<dbReference type="SMART" id="SM00382">
    <property type="entry name" value="AAA"/>
    <property type="match status" value="1"/>
</dbReference>
<sequence length="267" mass="28587">MSLPGSPATPPAARGRSLTKIFGEGDTRVVALDGVDVDFPRGRFTAIMGPSGSGKSTLMHCMAGLDSVTSGQAYIGDVDLSTLDDKALTVLRRDRVGFVFQAFNLLPTLTAQENITLPMDIAGRKPDRAWLDTVIDTIGLRDRLAHRPSELSGGQQQRVACARALAGRPDIVFADEPTGNLDSRSGADVLDFLRRSVREMGQTVVMVTHDPKAAGYADRVLFLADGRIVDEMLEPTAERVLERLKALDSDDGARPAATDAASRAGVR</sequence>
<evidence type="ECO:0000256" key="2">
    <source>
        <dbReference type="ARBA" id="ARBA00022741"/>
    </source>
</evidence>
<organism evidence="5 6">
    <name type="scientific">Blastococcus aggregatus</name>
    <dbReference type="NCBI Taxonomy" id="38502"/>
    <lineage>
        <taxon>Bacteria</taxon>
        <taxon>Bacillati</taxon>
        <taxon>Actinomycetota</taxon>
        <taxon>Actinomycetes</taxon>
        <taxon>Geodermatophilales</taxon>
        <taxon>Geodermatophilaceae</taxon>
        <taxon>Blastococcus</taxon>
    </lineage>
</organism>
<keyword evidence="6" id="KW-1185">Reference proteome</keyword>
<dbReference type="AlphaFoldDB" id="A0A285V6K2"/>
<dbReference type="InterPro" id="IPR015854">
    <property type="entry name" value="ABC_transpr_LolD-like"/>
</dbReference>
<evidence type="ECO:0000313" key="5">
    <source>
        <dbReference type="EMBL" id="SOC49643.1"/>
    </source>
</evidence>
<dbReference type="RefSeq" id="WP_217991559.1">
    <property type="nucleotide sequence ID" value="NZ_OBQI01000003.1"/>
</dbReference>
<evidence type="ECO:0000256" key="3">
    <source>
        <dbReference type="ARBA" id="ARBA00022840"/>
    </source>
</evidence>
<dbReference type="SUPFAM" id="SSF52540">
    <property type="entry name" value="P-loop containing nucleoside triphosphate hydrolases"/>
    <property type="match status" value="1"/>
</dbReference>
<dbReference type="GO" id="GO:0022857">
    <property type="term" value="F:transmembrane transporter activity"/>
    <property type="evidence" value="ECO:0007669"/>
    <property type="project" value="TreeGrafter"/>
</dbReference>
<dbReference type="Gene3D" id="3.40.50.300">
    <property type="entry name" value="P-loop containing nucleotide triphosphate hydrolases"/>
    <property type="match status" value="1"/>
</dbReference>
<dbReference type="GO" id="GO:0005524">
    <property type="term" value="F:ATP binding"/>
    <property type="evidence" value="ECO:0007669"/>
    <property type="project" value="UniProtKB-KW"/>
</dbReference>
<dbReference type="CDD" id="cd03255">
    <property type="entry name" value="ABC_MJ0796_LolCDE_FtsE"/>
    <property type="match status" value="1"/>
</dbReference>
<dbReference type="PANTHER" id="PTHR24220">
    <property type="entry name" value="IMPORT ATP-BINDING PROTEIN"/>
    <property type="match status" value="1"/>
</dbReference>
<dbReference type="InterPro" id="IPR003439">
    <property type="entry name" value="ABC_transporter-like_ATP-bd"/>
</dbReference>
<keyword evidence="1" id="KW-0813">Transport</keyword>
<dbReference type="EMBL" id="OBQI01000003">
    <property type="protein sequence ID" value="SOC49643.1"/>
    <property type="molecule type" value="Genomic_DNA"/>
</dbReference>
<reference evidence="6" key="1">
    <citation type="submission" date="2017-08" db="EMBL/GenBank/DDBJ databases">
        <authorList>
            <person name="Varghese N."/>
            <person name="Submissions S."/>
        </authorList>
    </citation>
    <scope>NUCLEOTIDE SEQUENCE [LARGE SCALE GENOMIC DNA]</scope>
    <source>
        <strain evidence="6">DSM 4725</strain>
    </source>
</reference>
<evidence type="ECO:0000256" key="1">
    <source>
        <dbReference type="ARBA" id="ARBA00022448"/>
    </source>
</evidence>
<gene>
    <name evidence="5" type="ORF">SAMN05660748_2374</name>
</gene>
<dbReference type="Proteomes" id="UP000219435">
    <property type="component" value="Unassembled WGS sequence"/>
</dbReference>
<accession>A0A285V6K2</accession>
<dbReference type="FunFam" id="3.40.50.300:FF:000032">
    <property type="entry name" value="Export ABC transporter ATP-binding protein"/>
    <property type="match status" value="1"/>
</dbReference>
<dbReference type="InterPro" id="IPR027417">
    <property type="entry name" value="P-loop_NTPase"/>
</dbReference>
<dbReference type="InterPro" id="IPR017911">
    <property type="entry name" value="MacB-like_ATP-bd"/>
</dbReference>
<keyword evidence="3 5" id="KW-0067">ATP-binding</keyword>
<evidence type="ECO:0000259" key="4">
    <source>
        <dbReference type="PROSITE" id="PS50893"/>
    </source>
</evidence>
<keyword evidence="2" id="KW-0547">Nucleotide-binding</keyword>
<dbReference type="InterPro" id="IPR003593">
    <property type="entry name" value="AAA+_ATPase"/>
</dbReference>
<feature type="domain" description="ABC transporter" evidence="4">
    <location>
        <begin position="13"/>
        <end position="250"/>
    </location>
</feature>